<proteinExistence type="predicted"/>
<dbReference type="PANTHER" id="PTHR42999">
    <property type="entry name" value="ANTIBIOTIC RESISTANCE PROTEIN MCBG"/>
    <property type="match status" value="1"/>
</dbReference>
<comment type="caution">
    <text evidence="1">The sequence shown here is derived from an EMBL/GenBank/DDBJ whole genome shotgun (WGS) entry which is preliminary data.</text>
</comment>
<protein>
    <submittedName>
        <fullName evidence="1">Pentapeptide repeat protein MfpA</fullName>
    </submittedName>
</protein>
<name>A0A5J4S2U1_9ZZZZ</name>
<dbReference type="AlphaFoldDB" id="A0A5J4S2U1"/>
<dbReference type="InterPro" id="IPR052949">
    <property type="entry name" value="PA_immunity-related"/>
</dbReference>
<dbReference type="EMBL" id="SNRY01000467">
    <property type="protein sequence ID" value="KAA6340346.1"/>
    <property type="molecule type" value="Genomic_DNA"/>
</dbReference>
<organism evidence="1">
    <name type="scientific">termite gut metagenome</name>
    <dbReference type="NCBI Taxonomy" id="433724"/>
    <lineage>
        <taxon>unclassified sequences</taxon>
        <taxon>metagenomes</taxon>
        <taxon>organismal metagenomes</taxon>
    </lineage>
</organism>
<dbReference type="Gene3D" id="2.160.20.80">
    <property type="entry name" value="E3 ubiquitin-protein ligase SopA"/>
    <property type="match status" value="1"/>
</dbReference>
<dbReference type="PANTHER" id="PTHR42999:SF1">
    <property type="entry name" value="PENTAPEPTIDE REPEAT-CONTAINING PROTEIN"/>
    <property type="match status" value="1"/>
</dbReference>
<dbReference type="SUPFAM" id="SSF141571">
    <property type="entry name" value="Pentapeptide repeat-like"/>
    <property type="match status" value="1"/>
</dbReference>
<accession>A0A5J4S2U1</accession>
<sequence>MLGFRFDNCNDFMLSVGFENCSLNFSSFYKIKIKKTIFKNSQLREVDFSECDLTGSVFENCDLMQTTFNSTTIERTDFRTSYNYSIDPEKNRIKKARFSLFGVLGLLDKYDIKIDH</sequence>
<evidence type="ECO:0000313" key="1">
    <source>
        <dbReference type="EMBL" id="KAA6340346.1"/>
    </source>
</evidence>
<gene>
    <name evidence="1" type="ORF">EZS27_011796</name>
</gene>
<dbReference type="Pfam" id="PF13599">
    <property type="entry name" value="Pentapeptide_4"/>
    <property type="match status" value="1"/>
</dbReference>
<reference evidence="1" key="1">
    <citation type="submission" date="2019-03" db="EMBL/GenBank/DDBJ databases">
        <title>Single cell metagenomics reveals metabolic interactions within the superorganism composed of flagellate Streblomastix strix and complex community of Bacteroidetes bacteria on its surface.</title>
        <authorList>
            <person name="Treitli S.C."/>
            <person name="Kolisko M."/>
            <person name="Husnik F."/>
            <person name="Keeling P."/>
            <person name="Hampl V."/>
        </authorList>
    </citation>
    <scope>NUCLEOTIDE SEQUENCE</scope>
    <source>
        <strain evidence="1">STM</strain>
    </source>
</reference>
<dbReference type="InterPro" id="IPR001646">
    <property type="entry name" value="5peptide_repeat"/>
</dbReference>